<evidence type="ECO:0008006" key="3">
    <source>
        <dbReference type="Google" id="ProtNLM"/>
    </source>
</evidence>
<evidence type="ECO:0000313" key="1">
    <source>
        <dbReference type="EMBL" id="NNG66004.1"/>
    </source>
</evidence>
<reference evidence="1 2" key="1">
    <citation type="submission" date="2020-04" db="EMBL/GenBank/DDBJ databases">
        <title>Draft genome sequence of Caldanaerobacter sunterraneus. strain 1523vc isolated from Griffin hot spring, Kamchatka, Russia.</title>
        <authorList>
            <person name="Toshchakov S.V."/>
            <person name="Podosokorskaya O.A."/>
            <person name="Kublanov I.V."/>
            <person name="Korzhenkov A."/>
            <person name="Patrushev M.V."/>
        </authorList>
    </citation>
    <scope>NUCLEOTIDE SEQUENCE [LARGE SCALE GENOMIC DNA]</scope>
    <source>
        <strain evidence="1 2">1523vc</strain>
    </source>
</reference>
<dbReference type="AlphaFoldDB" id="A0A7Y2L599"/>
<sequence length="141" mass="16365">MPKKKKESIIRSIENVDVRLNKIIAEKLPDIVSDANADIKTREEFKYEIISIEGNTAEIKLISQIGFEPRTIFSIELELIGELYFKEAVTQEKIEENIKDILNLMASKMSFIISFITEEMLNQPYILPPIIEQFTRGLNFR</sequence>
<dbReference type="Proteomes" id="UP000529861">
    <property type="component" value="Unassembled WGS sequence"/>
</dbReference>
<dbReference type="RefSeq" id="WP_170270107.1">
    <property type="nucleotide sequence ID" value="NZ_JABEQB010000004.1"/>
</dbReference>
<comment type="caution">
    <text evidence="1">The sequence shown here is derived from an EMBL/GenBank/DDBJ whole genome shotgun (WGS) entry which is preliminary data.</text>
</comment>
<accession>A0A7Y2L599</accession>
<name>A0A7Y2L599_9THEO</name>
<proteinExistence type="predicted"/>
<organism evidence="1 2">
    <name type="scientific">Caldanaerobacter subterraneus</name>
    <dbReference type="NCBI Taxonomy" id="911092"/>
    <lineage>
        <taxon>Bacteria</taxon>
        <taxon>Bacillati</taxon>
        <taxon>Bacillota</taxon>
        <taxon>Clostridia</taxon>
        <taxon>Thermoanaerobacterales</taxon>
        <taxon>Thermoanaerobacteraceae</taxon>
        <taxon>Caldanaerobacter</taxon>
    </lineage>
</organism>
<gene>
    <name evidence="1" type="ORF">HKI81_01945</name>
</gene>
<protein>
    <recommendedName>
        <fullName evidence="3">Preprotein translocase subunit SecB</fullName>
    </recommendedName>
</protein>
<dbReference type="EMBL" id="JABEQB010000004">
    <property type="protein sequence ID" value="NNG66004.1"/>
    <property type="molecule type" value="Genomic_DNA"/>
</dbReference>
<evidence type="ECO:0000313" key="2">
    <source>
        <dbReference type="Proteomes" id="UP000529861"/>
    </source>
</evidence>